<gene>
    <name evidence="2" type="primary">traC_6</name>
    <name evidence="2" type="ORF">PWN146_05238</name>
</gene>
<proteinExistence type="predicted"/>
<name>A0A1C3HN49_SERMA</name>
<organism evidence="2">
    <name type="scientific">Serratia marcescens</name>
    <dbReference type="NCBI Taxonomy" id="615"/>
    <lineage>
        <taxon>Bacteria</taxon>
        <taxon>Pseudomonadati</taxon>
        <taxon>Pseudomonadota</taxon>
        <taxon>Gammaproteobacteria</taxon>
        <taxon>Enterobacterales</taxon>
        <taxon>Yersiniaceae</taxon>
        <taxon>Serratia</taxon>
    </lineage>
</organism>
<dbReference type="InterPro" id="IPR043764">
    <property type="entry name" value="DUF5710"/>
</dbReference>
<sequence length="237" mass="27456">MSRLILNVPFDEKDEAKRKGARWEPALKKWYVPEGISSLQFIPWIQELKDKSNYQLYSEYYFIGKNESRCWKCGELINLYAFCLPRGHKCLNIDYLAPDDEEYTGEWQYYDGAFFRCDSDGTCYSWTENPCFSGVSNITDVDPRALSHIRHFSPAWRPGYSKTAGYSYYANHCPHCARLQGDFMIFNEPGGAFLPNSSIQAAKIKLFKINEPIFLNGGTCFTTCDFYEDMTHTSERS</sequence>
<evidence type="ECO:0000313" key="2">
    <source>
        <dbReference type="EMBL" id="SAY46469.1"/>
    </source>
</evidence>
<dbReference type="Pfam" id="PF18974">
    <property type="entry name" value="DUF5710"/>
    <property type="match status" value="1"/>
</dbReference>
<protein>
    <submittedName>
        <fullName evidence="2">DNA primase TraC</fullName>
        <ecNumber evidence="2">2.7.7.-</ecNumber>
    </submittedName>
</protein>
<dbReference type="GO" id="GO:0016779">
    <property type="term" value="F:nucleotidyltransferase activity"/>
    <property type="evidence" value="ECO:0007669"/>
    <property type="project" value="UniProtKB-KW"/>
</dbReference>
<keyword evidence="2" id="KW-0808">Transferase</keyword>
<dbReference type="AlphaFoldDB" id="A0A1C3HN49"/>
<reference evidence="2" key="1">
    <citation type="submission" date="2016-05" db="EMBL/GenBank/DDBJ databases">
        <authorList>
            <person name="Lavstsen T."/>
            <person name="Jespersen J.S."/>
        </authorList>
    </citation>
    <scope>NUCLEOTIDE SEQUENCE</scope>
    <source>
        <strain evidence="2">PWN146_assembly</strain>
    </source>
</reference>
<dbReference type="EC" id="2.7.7.-" evidence="2"/>
<keyword evidence="2" id="KW-0548">Nucleotidyltransferase</keyword>
<dbReference type="EMBL" id="LT575491">
    <property type="protein sequence ID" value="SAY46469.1"/>
    <property type="molecule type" value="Genomic_DNA"/>
</dbReference>
<feature type="domain" description="DUF5710" evidence="1">
    <location>
        <begin position="3"/>
        <end position="45"/>
    </location>
</feature>
<evidence type="ECO:0000259" key="1">
    <source>
        <dbReference type="Pfam" id="PF18974"/>
    </source>
</evidence>
<accession>A0A1C3HN49</accession>